<evidence type="ECO:0000313" key="8">
    <source>
        <dbReference type="EMBL" id="KJZ04537.1"/>
    </source>
</evidence>
<keyword evidence="9" id="KW-1185">Reference proteome</keyword>
<dbReference type="InterPro" id="IPR037185">
    <property type="entry name" value="EmrE-like"/>
</dbReference>
<dbReference type="PANTHER" id="PTHR32322:SF2">
    <property type="entry name" value="EAMA DOMAIN-CONTAINING PROTEIN"/>
    <property type="match status" value="1"/>
</dbReference>
<organism evidence="8 9">
    <name type="scientific">Pseudoalteromonas rubra</name>
    <dbReference type="NCBI Taxonomy" id="43658"/>
    <lineage>
        <taxon>Bacteria</taxon>
        <taxon>Pseudomonadati</taxon>
        <taxon>Pseudomonadota</taxon>
        <taxon>Gammaproteobacteria</taxon>
        <taxon>Alteromonadales</taxon>
        <taxon>Pseudoalteromonadaceae</taxon>
        <taxon>Pseudoalteromonas</taxon>
    </lineage>
</organism>
<dbReference type="PATRIC" id="fig|43658.5.peg.4968"/>
<dbReference type="SUPFAM" id="SSF103481">
    <property type="entry name" value="Multidrug resistance efflux transporter EmrE"/>
    <property type="match status" value="2"/>
</dbReference>
<sequence>MNTPIRTTVMMLICVFCWGSVFPVAKDVLLHMSGLSLSIWRFAIALISLFIFIRLTRMRMVSLSLSRYLILGIIGVMGVGGLNLALFSGLSHTSATNGALIMALSPIVTTVMTALLSRTLIARVQLLQLAIAFGGVLLVVVNGDLISLLNLQLNQGDLTIMLGMLAWSGYTVCGSKVSGWLPPLEFSLLTMAAGLIGLSVASMFQADVHPVQELLALPWPLLISMLYIGVFGTVVGYLCWNNGVKTLGSANASLYFNLVPVFAALVSLLMGQSVTVIQLAGMLIVLTGLTLPLMIKRIKRNRAATLPSNG</sequence>
<feature type="transmembrane region" description="Helical" evidence="6">
    <location>
        <begin position="252"/>
        <end position="270"/>
    </location>
</feature>
<feature type="transmembrane region" description="Helical" evidence="6">
    <location>
        <begin position="99"/>
        <end position="117"/>
    </location>
</feature>
<name>A0A0F4QD38_9GAMM</name>
<feature type="transmembrane region" description="Helical" evidence="6">
    <location>
        <begin position="129"/>
        <end position="152"/>
    </location>
</feature>
<evidence type="ECO:0000256" key="1">
    <source>
        <dbReference type="ARBA" id="ARBA00004141"/>
    </source>
</evidence>
<protein>
    <submittedName>
        <fullName evidence="8">Membrane protein</fullName>
    </submittedName>
</protein>
<evidence type="ECO:0000256" key="4">
    <source>
        <dbReference type="ARBA" id="ARBA00022989"/>
    </source>
</evidence>
<dbReference type="Pfam" id="PF00892">
    <property type="entry name" value="EamA"/>
    <property type="match status" value="2"/>
</dbReference>
<feature type="transmembrane region" description="Helical" evidence="6">
    <location>
        <begin position="7"/>
        <end position="25"/>
    </location>
</feature>
<dbReference type="InterPro" id="IPR000620">
    <property type="entry name" value="EamA_dom"/>
</dbReference>
<feature type="transmembrane region" description="Helical" evidence="6">
    <location>
        <begin position="68"/>
        <end position="87"/>
    </location>
</feature>
<keyword evidence="3 6" id="KW-0812">Transmembrane</keyword>
<dbReference type="RefSeq" id="WP_046007393.1">
    <property type="nucleotide sequence ID" value="NZ_JXYA01000093.1"/>
</dbReference>
<evidence type="ECO:0000313" key="9">
    <source>
        <dbReference type="Proteomes" id="UP000033452"/>
    </source>
</evidence>
<dbReference type="PANTHER" id="PTHR32322">
    <property type="entry name" value="INNER MEMBRANE TRANSPORTER"/>
    <property type="match status" value="1"/>
</dbReference>
<proteinExistence type="inferred from homology"/>
<feature type="transmembrane region" description="Helical" evidence="6">
    <location>
        <begin position="158"/>
        <end position="174"/>
    </location>
</feature>
<comment type="subcellular location">
    <subcellularLocation>
        <location evidence="1">Membrane</location>
        <topology evidence="1">Multi-pass membrane protein</topology>
    </subcellularLocation>
</comment>
<dbReference type="OrthoDB" id="4167046at2"/>
<keyword evidence="4 6" id="KW-1133">Transmembrane helix</keyword>
<feature type="transmembrane region" description="Helical" evidence="6">
    <location>
        <begin position="216"/>
        <end position="240"/>
    </location>
</feature>
<accession>A0A0F4QD38</accession>
<dbReference type="Proteomes" id="UP000033452">
    <property type="component" value="Unassembled WGS sequence"/>
</dbReference>
<keyword evidence="5 6" id="KW-0472">Membrane</keyword>
<reference evidence="8 9" key="1">
    <citation type="journal article" date="2015" name="BMC Genomics">
        <title>Genome mining reveals unlocked bioactive potential of marine Gram-negative bacteria.</title>
        <authorList>
            <person name="Machado H."/>
            <person name="Sonnenschein E.C."/>
            <person name="Melchiorsen J."/>
            <person name="Gram L."/>
        </authorList>
    </citation>
    <scope>NUCLEOTIDE SEQUENCE [LARGE SCALE GENOMIC DNA]</scope>
    <source>
        <strain evidence="8 9">S2471</strain>
    </source>
</reference>
<evidence type="ECO:0000256" key="6">
    <source>
        <dbReference type="SAM" id="Phobius"/>
    </source>
</evidence>
<evidence type="ECO:0000256" key="5">
    <source>
        <dbReference type="ARBA" id="ARBA00023136"/>
    </source>
</evidence>
<evidence type="ECO:0000259" key="7">
    <source>
        <dbReference type="Pfam" id="PF00892"/>
    </source>
</evidence>
<feature type="transmembrane region" description="Helical" evidence="6">
    <location>
        <begin position="276"/>
        <end position="295"/>
    </location>
</feature>
<feature type="transmembrane region" description="Helical" evidence="6">
    <location>
        <begin position="37"/>
        <end position="56"/>
    </location>
</feature>
<dbReference type="InterPro" id="IPR050638">
    <property type="entry name" value="AA-Vitamin_Transporters"/>
</dbReference>
<dbReference type="EMBL" id="JXYA01000093">
    <property type="protein sequence ID" value="KJZ04537.1"/>
    <property type="molecule type" value="Genomic_DNA"/>
</dbReference>
<dbReference type="GO" id="GO:0016020">
    <property type="term" value="C:membrane"/>
    <property type="evidence" value="ECO:0007669"/>
    <property type="project" value="UniProtKB-SubCell"/>
</dbReference>
<dbReference type="AlphaFoldDB" id="A0A0F4QD38"/>
<evidence type="ECO:0000256" key="2">
    <source>
        <dbReference type="ARBA" id="ARBA00007362"/>
    </source>
</evidence>
<feature type="transmembrane region" description="Helical" evidence="6">
    <location>
        <begin position="186"/>
        <end position="204"/>
    </location>
</feature>
<gene>
    <name evidence="8" type="ORF">TW77_23450</name>
</gene>
<comment type="caution">
    <text evidence="8">The sequence shown here is derived from an EMBL/GenBank/DDBJ whole genome shotgun (WGS) entry which is preliminary data.</text>
</comment>
<feature type="domain" description="EamA" evidence="7">
    <location>
        <begin position="156"/>
        <end position="291"/>
    </location>
</feature>
<feature type="domain" description="EamA" evidence="7">
    <location>
        <begin position="9"/>
        <end position="140"/>
    </location>
</feature>
<evidence type="ECO:0000256" key="3">
    <source>
        <dbReference type="ARBA" id="ARBA00022692"/>
    </source>
</evidence>
<comment type="similarity">
    <text evidence="2">Belongs to the EamA transporter family.</text>
</comment>